<dbReference type="InParanoid" id="Q6FPG6"/>
<gene>
    <name evidence="1 2" type="ordered locus">CAGL0J03982g</name>
</gene>
<dbReference type="RefSeq" id="XP_447878.1">
    <property type="nucleotide sequence ID" value="XM_447878.1"/>
</dbReference>
<organism evidence="2 3">
    <name type="scientific">Candida glabrata (strain ATCC 2001 / BCRC 20586 / JCM 3761 / NBRC 0622 / NRRL Y-65 / CBS 138)</name>
    <name type="common">Yeast</name>
    <name type="synonym">Nakaseomyces glabratus</name>
    <dbReference type="NCBI Taxonomy" id="284593"/>
    <lineage>
        <taxon>Eukaryota</taxon>
        <taxon>Fungi</taxon>
        <taxon>Dikarya</taxon>
        <taxon>Ascomycota</taxon>
        <taxon>Saccharomycotina</taxon>
        <taxon>Saccharomycetes</taxon>
        <taxon>Saccharomycetales</taxon>
        <taxon>Saccharomycetaceae</taxon>
        <taxon>Nakaseomyces</taxon>
    </lineage>
</organism>
<dbReference type="AlphaFoldDB" id="Q6FPG6"/>
<dbReference type="KEGG" id="cgr:2889665"/>
<dbReference type="HOGENOM" id="CLU_2108717_0_0_1"/>
<name>Q6FPG6_CANGA</name>
<keyword evidence="3" id="KW-1185">Reference proteome</keyword>
<evidence type="ECO:0000313" key="2">
    <source>
        <dbReference type="EMBL" id="CAG60827.1"/>
    </source>
</evidence>
<evidence type="ECO:0000313" key="1">
    <source>
        <dbReference type="CGD" id="CAL0133040"/>
    </source>
</evidence>
<evidence type="ECO:0000313" key="3">
    <source>
        <dbReference type="Proteomes" id="UP000002428"/>
    </source>
</evidence>
<protein>
    <submittedName>
        <fullName evidence="2">Uncharacterized protein</fullName>
    </submittedName>
</protein>
<accession>Q6FPG6</accession>
<dbReference type="EMBL" id="CR380956">
    <property type="protein sequence ID" value="CAG60827.1"/>
    <property type="molecule type" value="Genomic_DNA"/>
</dbReference>
<sequence length="115" mass="13160">MFYAAYRANISQPGPVQWNKYCRKWYKNGVWSLMVVVNSWTDRNTSTFEGYSIQRLPEGIIAGYSSLEEGVGTSRAIVYEPHIQYSYKQLVGTISNSIYPPKFGITCLSFDTRLP</sequence>
<dbReference type="CGD" id="CAL0133040">
    <property type="gene designation" value="CAGL0J03982g"/>
</dbReference>
<proteinExistence type="predicted"/>
<reference evidence="2 3" key="1">
    <citation type="journal article" date="2004" name="Nature">
        <title>Genome evolution in yeasts.</title>
        <authorList>
            <consortium name="Genolevures"/>
            <person name="Dujon B."/>
            <person name="Sherman D."/>
            <person name="Fischer G."/>
            <person name="Durrens P."/>
            <person name="Casaregola S."/>
            <person name="Lafontaine I."/>
            <person name="de Montigny J."/>
            <person name="Marck C."/>
            <person name="Neuveglise C."/>
            <person name="Talla E."/>
            <person name="Goffard N."/>
            <person name="Frangeul L."/>
            <person name="Aigle M."/>
            <person name="Anthouard V."/>
            <person name="Babour A."/>
            <person name="Barbe V."/>
            <person name="Barnay S."/>
            <person name="Blanchin S."/>
            <person name="Beckerich J.M."/>
            <person name="Beyne E."/>
            <person name="Bleykasten C."/>
            <person name="Boisrame A."/>
            <person name="Boyer J."/>
            <person name="Cattolico L."/>
            <person name="Confanioleri F."/>
            <person name="de Daruvar A."/>
            <person name="Despons L."/>
            <person name="Fabre E."/>
            <person name="Fairhead C."/>
            <person name="Ferry-Dumazet H."/>
            <person name="Groppi A."/>
            <person name="Hantraye F."/>
            <person name="Hennequin C."/>
            <person name="Jauniaux N."/>
            <person name="Joyet P."/>
            <person name="Kachouri R."/>
            <person name="Kerrest A."/>
            <person name="Koszul R."/>
            <person name="Lemaire M."/>
            <person name="Lesur I."/>
            <person name="Ma L."/>
            <person name="Muller H."/>
            <person name="Nicaud J.M."/>
            <person name="Nikolski M."/>
            <person name="Oztas S."/>
            <person name="Ozier-Kalogeropoulos O."/>
            <person name="Pellenz S."/>
            <person name="Potier S."/>
            <person name="Richard G.F."/>
            <person name="Straub M.L."/>
            <person name="Suleau A."/>
            <person name="Swennene D."/>
            <person name="Tekaia F."/>
            <person name="Wesolowski-Louvel M."/>
            <person name="Westhof E."/>
            <person name="Wirth B."/>
            <person name="Zeniou-Meyer M."/>
            <person name="Zivanovic I."/>
            <person name="Bolotin-Fukuhara M."/>
            <person name="Thierry A."/>
            <person name="Bouchier C."/>
            <person name="Caudron B."/>
            <person name="Scarpelli C."/>
            <person name="Gaillardin C."/>
            <person name="Weissenbach J."/>
            <person name="Wincker P."/>
            <person name="Souciet J.L."/>
        </authorList>
    </citation>
    <scope>NUCLEOTIDE SEQUENCE [LARGE SCALE GENOMIC DNA]</scope>
    <source>
        <strain evidence="3">ATCC 2001 / BCRC 20586 / JCM 3761 / NBRC 0622 / NRRL Y-65 / CBS 138</strain>
    </source>
</reference>
<dbReference type="Proteomes" id="UP000002428">
    <property type="component" value="Chromosome J"/>
</dbReference>
<dbReference type="VEuPathDB" id="FungiDB:CAGL0J03982g"/>